<keyword evidence="2" id="KW-0732">Signal</keyword>
<proteinExistence type="predicted"/>
<dbReference type="RefSeq" id="WP_123122252.1">
    <property type="nucleotide sequence ID" value="NZ_RJJR01000018.1"/>
</dbReference>
<feature type="transmembrane region" description="Helical" evidence="1">
    <location>
        <begin position="418"/>
        <end position="439"/>
    </location>
</feature>
<evidence type="ECO:0000259" key="4">
    <source>
        <dbReference type="Pfam" id="PF20990"/>
    </source>
</evidence>
<gene>
    <name evidence="5" type="ORF">EFY79_18580</name>
</gene>
<feature type="signal peptide" evidence="2">
    <location>
        <begin position="1"/>
        <end position="19"/>
    </location>
</feature>
<dbReference type="Pfam" id="PF09972">
    <property type="entry name" value="DUF2207"/>
    <property type="match status" value="1"/>
</dbReference>
<name>A0A3M9N8H2_9BACT</name>
<evidence type="ECO:0000256" key="2">
    <source>
        <dbReference type="SAM" id="SignalP"/>
    </source>
</evidence>
<evidence type="ECO:0000313" key="6">
    <source>
        <dbReference type="Proteomes" id="UP000267223"/>
    </source>
</evidence>
<dbReference type="Proteomes" id="UP000267223">
    <property type="component" value="Unassembled WGS sequence"/>
</dbReference>
<keyword evidence="1" id="KW-0472">Membrane</keyword>
<evidence type="ECO:0000259" key="3">
    <source>
        <dbReference type="Pfam" id="PF09972"/>
    </source>
</evidence>
<feature type="domain" description="DUF2207" evidence="3">
    <location>
        <begin position="24"/>
        <end position="222"/>
    </location>
</feature>
<dbReference type="EMBL" id="RJJR01000018">
    <property type="protein sequence ID" value="RNI33627.1"/>
    <property type="molecule type" value="Genomic_DNA"/>
</dbReference>
<dbReference type="InterPro" id="IPR048389">
    <property type="entry name" value="YciQ-like_C"/>
</dbReference>
<dbReference type="InterPro" id="IPR018702">
    <property type="entry name" value="DUF2207"/>
</dbReference>
<accession>A0A3M9N8H2</accession>
<comment type="caution">
    <text evidence="5">The sequence shown here is derived from an EMBL/GenBank/DDBJ whole genome shotgun (WGS) entry which is preliminary data.</text>
</comment>
<reference evidence="5 6" key="1">
    <citation type="submission" date="2018-11" db="EMBL/GenBank/DDBJ databases">
        <title>Draft genome sequence of Ferruginibacter sp. BO-59.</title>
        <authorList>
            <person name="Im W.T."/>
        </authorList>
    </citation>
    <scope>NUCLEOTIDE SEQUENCE [LARGE SCALE GENOMIC DNA]</scope>
    <source>
        <strain evidence="5 6">BO-59</strain>
    </source>
</reference>
<keyword evidence="1" id="KW-1133">Transmembrane helix</keyword>
<evidence type="ECO:0000313" key="5">
    <source>
        <dbReference type="EMBL" id="RNI33627.1"/>
    </source>
</evidence>
<keyword evidence="1" id="KW-0812">Transmembrane</keyword>
<feature type="transmembrane region" description="Helical" evidence="1">
    <location>
        <begin position="236"/>
        <end position="254"/>
    </location>
</feature>
<dbReference type="Pfam" id="PF20990">
    <property type="entry name" value="DUF2207_C"/>
    <property type="match status" value="1"/>
</dbReference>
<dbReference type="OrthoDB" id="9767603at2"/>
<dbReference type="AlphaFoldDB" id="A0A3M9N8H2"/>
<evidence type="ECO:0000256" key="1">
    <source>
        <dbReference type="SAM" id="Phobius"/>
    </source>
</evidence>
<protein>
    <submittedName>
        <fullName evidence="5">DUF2207 domain-containing protein</fullName>
    </submittedName>
</protein>
<keyword evidence="6" id="KW-1185">Reference proteome</keyword>
<feature type="transmembrane region" description="Helical" evidence="1">
    <location>
        <begin position="394"/>
        <end position="412"/>
    </location>
</feature>
<feature type="chain" id="PRO_5018148458" evidence="2">
    <location>
        <begin position="20"/>
        <end position="572"/>
    </location>
</feature>
<feature type="domain" description="Predicted membrane protein YciQ-like C-terminal" evidence="4">
    <location>
        <begin position="268"/>
        <end position="499"/>
    </location>
</feature>
<sequence>MKKCFISLWWIFFALFANAQEAFTIRHYGVNVIVNKDASLHITETLDIHFTEPRHGIIRRIQYKYPLEKIPAGIERAERQMTANGFTRIFIENVNVPHYKVAVSKSGDYEEIKIGSKDKLVNGDQHYEIKYQVLNAINFFSNHSELYYDLIGHEWATTIDSVDFRIQLPEALSSSPYYFVATGTYGSKENKTAVQWHQNKILTGHTLGMLNPYEGLTVGISFPENYLVKPDYTFRGIGWLILPVLVFVMMYFIWKKWGRDEEVTIQTEYYPPENVSPSVSGYVIDNKLNRRDLTALVPYWGAGGYLRVNEIEKSALLGLIKNKDYEFIKVKELPDNALQFEKTLFNGIFETGDTVKLSDLKDVLYKTMEKAKSQLESEINIEAYYVMYSRSMGCIFPFIGVLSAATGLFALVDDWQQKLWLGIAFIASGIIMILFGLFMTKKTKKGTLLYQKLLGFKEFIKSVEKDRLQEFLKQDENYFDKVLPYAIVFDMADKWKDKLKGLEVPPPTWYSGYYAGHNFNTLMFMNSLDHSMNQMTQNFYSSPHSSGSSGGSFGGGGGFSGGGFGGGGGSSW</sequence>
<organism evidence="5 6">
    <name type="scientific">Hanamia caeni</name>
    <dbReference type="NCBI Taxonomy" id="2294116"/>
    <lineage>
        <taxon>Bacteria</taxon>
        <taxon>Pseudomonadati</taxon>
        <taxon>Bacteroidota</taxon>
        <taxon>Chitinophagia</taxon>
        <taxon>Chitinophagales</taxon>
        <taxon>Chitinophagaceae</taxon>
        <taxon>Hanamia</taxon>
    </lineage>
</organism>